<name>A0A2T5G426_HYDSH</name>
<dbReference type="AlphaFoldDB" id="A0A2T5G426"/>
<gene>
    <name evidence="2" type="ORF">HSCHL_2048</name>
</gene>
<reference evidence="2 3" key="1">
    <citation type="submission" date="2017-08" db="EMBL/GenBank/DDBJ databases">
        <title>Burning lignite coal seam in the remote Altai Mountains harbors a hydrogen-driven thermophilic microbial community.</title>
        <authorList>
            <person name="Kadnikov V.V."/>
            <person name="Mardanov A.V."/>
            <person name="Ivasenko D."/>
            <person name="Beletsky A.V."/>
            <person name="Karnachuk O.V."/>
            <person name="Ravin N.V."/>
        </authorList>
    </citation>
    <scope>NUCLEOTIDE SEQUENCE [LARGE SCALE GENOMIC DNA]</scope>
    <source>
        <strain evidence="2">AL33</strain>
    </source>
</reference>
<organism evidence="2 3">
    <name type="scientific">Hydrogenibacillus schlegelii</name>
    <name type="common">Bacillus schlegelii</name>
    <dbReference type="NCBI Taxonomy" id="1484"/>
    <lineage>
        <taxon>Bacteria</taxon>
        <taxon>Bacillati</taxon>
        <taxon>Bacillota</taxon>
        <taxon>Bacilli</taxon>
        <taxon>Bacillales</taxon>
        <taxon>Bacillales Family X. Incertae Sedis</taxon>
        <taxon>Hydrogenibacillus</taxon>
    </lineage>
</organism>
<evidence type="ECO:0000313" key="2">
    <source>
        <dbReference type="EMBL" id="PTQ50936.1"/>
    </source>
</evidence>
<protein>
    <submittedName>
        <fullName evidence="2">Flp pilus assembly protein RcpC/CpaB</fullName>
    </submittedName>
</protein>
<dbReference type="Proteomes" id="UP000244180">
    <property type="component" value="Unassembled WGS sequence"/>
</dbReference>
<comment type="caution">
    <text evidence="2">The sequence shown here is derived from an EMBL/GenBank/DDBJ whole genome shotgun (WGS) entry which is preliminary data.</text>
</comment>
<sequence>MISLKSLRRMLPLLFGFVLAIAAAATTWIALQSETPKRTVLVATKTLPIGHVIAEGDVAVRSLPAEAVPEEALRSPQDALGKAITGGPVLSGDVLRTEHVLPVSGLVSGLATLAPDGWTAVELPAETAKGLKGIRRGDRVAIVTLPLQTKDGQGNVVVHDGGLLAREAVILATPWVGAGGETRNDGGGGEAGQYVVAVPPEDAVRIAQAEVAGQKVALIVLPHEGAEDVIRKIETKTGVVKP</sequence>
<dbReference type="SMART" id="SM00858">
    <property type="entry name" value="SAF"/>
    <property type="match status" value="1"/>
</dbReference>
<dbReference type="EMBL" id="PEBV01000061">
    <property type="protein sequence ID" value="PTQ50936.1"/>
    <property type="molecule type" value="Genomic_DNA"/>
</dbReference>
<dbReference type="Gene3D" id="3.90.1210.10">
    <property type="entry name" value="Antifreeze-like/N-acetylneuraminic acid synthase C-terminal domain"/>
    <property type="match status" value="1"/>
</dbReference>
<dbReference type="CDD" id="cd11614">
    <property type="entry name" value="SAF_CpaB_FlgA_like"/>
    <property type="match status" value="1"/>
</dbReference>
<evidence type="ECO:0000259" key="1">
    <source>
        <dbReference type="SMART" id="SM00858"/>
    </source>
</evidence>
<dbReference type="RefSeq" id="WP_273000799.1">
    <property type="nucleotide sequence ID" value="NZ_PEBV01000061.1"/>
</dbReference>
<accession>A0A2T5G426</accession>
<feature type="domain" description="SAF" evidence="1">
    <location>
        <begin position="38"/>
        <end position="101"/>
    </location>
</feature>
<dbReference type="InterPro" id="IPR013974">
    <property type="entry name" value="SAF"/>
</dbReference>
<proteinExistence type="predicted"/>
<evidence type="ECO:0000313" key="3">
    <source>
        <dbReference type="Proteomes" id="UP000244180"/>
    </source>
</evidence>
<dbReference type="Pfam" id="PF08666">
    <property type="entry name" value="SAF"/>
    <property type="match status" value="1"/>
</dbReference>